<evidence type="ECO:0000256" key="3">
    <source>
        <dbReference type="SAM" id="MobiDB-lite"/>
    </source>
</evidence>
<accession>A0A0S3F0G7</accession>
<dbReference type="InterPro" id="IPR050624">
    <property type="entry name" value="HTH-type_Tx_Regulator"/>
</dbReference>
<evidence type="ECO:0000313" key="5">
    <source>
        <dbReference type="EMBL" id="ALR21159.1"/>
    </source>
</evidence>
<dbReference type="OrthoDB" id="7185252at2"/>
<dbReference type="SUPFAM" id="SSF46689">
    <property type="entry name" value="Homeodomain-like"/>
    <property type="match status" value="1"/>
</dbReference>
<proteinExistence type="predicted"/>
<dbReference type="PANTHER" id="PTHR43479:SF11">
    <property type="entry name" value="ACREF_ENVCD OPERON REPRESSOR-RELATED"/>
    <property type="match status" value="1"/>
</dbReference>
<feature type="domain" description="HTH tetR-type" evidence="4">
    <location>
        <begin position="27"/>
        <end position="87"/>
    </location>
</feature>
<name>A0A0S3F0G7_9SPHN</name>
<evidence type="ECO:0000259" key="4">
    <source>
        <dbReference type="PROSITE" id="PS50977"/>
    </source>
</evidence>
<dbReference type="STRING" id="1332080.ATN00_13510"/>
<dbReference type="Pfam" id="PF00440">
    <property type="entry name" value="TetR_N"/>
    <property type="match status" value="1"/>
</dbReference>
<dbReference type="Proteomes" id="UP000056968">
    <property type="component" value="Chromosome"/>
</dbReference>
<reference evidence="5 6" key="1">
    <citation type="submission" date="2015-11" db="EMBL/GenBank/DDBJ databases">
        <title>A Two-component Flavoprotein Monooxygenase System MeaXY Responsible for para-Hydroxylation of 2-Methyl-6-ethylaniline and 2,6-Diethylaniline in Sphingobium baderi DE-13.</title>
        <authorList>
            <person name="Cheng M."/>
            <person name="Meng Q."/>
            <person name="Yang Y."/>
            <person name="Chu C."/>
            <person name="Yan X."/>
            <person name="He J."/>
            <person name="Li S."/>
        </authorList>
    </citation>
    <scope>NUCLEOTIDE SEQUENCE [LARGE SCALE GENOMIC DNA]</scope>
    <source>
        <strain evidence="5 6">DE-13</strain>
    </source>
</reference>
<dbReference type="InterPro" id="IPR001647">
    <property type="entry name" value="HTH_TetR"/>
</dbReference>
<dbReference type="AlphaFoldDB" id="A0A0S3F0G7"/>
<evidence type="ECO:0000256" key="2">
    <source>
        <dbReference type="PROSITE-ProRule" id="PRU00335"/>
    </source>
</evidence>
<feature type="DNA-binding region" description="H-T-H motif" evidence="2">
    <location>
        <begin position="50"/>
        <end position="69"/>
    </location>
</feature>
<dbReference type="GO" id="GO:0003677">
    <property type="term" value="F:DNA binding"/>
    <property type="evidence" value="ECO:0007669"/>
    <property type="project" value="UniProtKB-UniRule"/>
</dbReference>
<dbReference type="EMBL" id="CP013264">
    <property type="protein sequence ID" value="ALR21159.1"/>
    <property type="molecule type" value="Genomic_DNA"/>
</dbReference>
<dbReference type="InterPro" id="IPR009057">
    <property type="entry name" value="Homeodomain-like_sf"/>
</dbReference>
<dbReference type="Gene3D" id="1.10.357.10">
    <property type="entry name" value="Tetracycline Repressor, domain 2"/>
    <property type="match status" value="1"/>
</dbReference>
<gene>
    <name evidence="5" type="ORF">ATN00_13510</name>
</gene>
<sequence length="252" mass="27437">MTEKSAVKARTGGPGRPLRARSDEAKESVRLRLIEIGRELFSTMPHSKVTMRKIAQQAGYSTGVVYHYFADGDALFDAIRDAELCRSEASLLAALKDIEDPEARLKAYVVCTRSYTIHIMQLFGTRFLSGSHDSGEPGTAIPSVSQFDPSPASARIHALCDTLLQDLFDTLPCHPLPIHIAADSLIGAINSNLIMAGASSYRQWADPIEVGDRIFDALISYWRSRACEMAGATIGVDQHSAPRTTEVADGKT</sequence>
<dbReference type="KEGG" id="sbd:ATN00_13510"/>
<evidence type="ECO:0000313" key="6">
    <source>
        <dbReference type="Proteomes" id="UP000056968"/>
    </source>
</evidence>
<feature type="region of interest" description="Disordered" evidence="3">
    <location>
        <begin position="1"/>
        <end position="24"/>
    </location>
</feature>
<organism evidence="5 6">
    <name type="scientific">Sphingobium baderi</name>
    <dbReference type="NCBI Taxonomy" id="1332080"/>
    <lineage>
        <taxon>Bacteria</taxon>
        <taxon>Pseudomonadati</taxon>
        <taxon>Pseudomonadota</taxon>
        <taxon>Alphaproteobacteria</taxon>
        <taxon>Sphingomonadales</taxon>
        <taxon>Sphingomonadaceae</taxon>
        <taxon>Sphingobium</taxon>
    </lineage>
</organism>
<dbReference type="RefSeq" id="WP_062065533.1">
    <property type="nucleotide sequence ID" value="NZ_CP013264.1"/>
</dbReference>
<keyword evidence="1 2" id="KW-0238">DNA-binding</keyword>
<protein>
    <recommendedName>
        <fullName evidence="4">HTH tetR-type domain-containing protein</fullName>
    </recommendedName>
</protein>
<keyword evidence="6" id="KW-1185">Reference proteome</keyword>
<evidence type="ECO:0000256" key="1">
    <source>
        <dbReference type="ARBA" id="ARBA00023125"/>
    </source>
</evidence>
<dbReference type="PROSITE" id="PS50977">
    <property type="entry name" value="HTH_TETR_2"/>
    <property type="match status" value="1"/>
</dbReference>
<dbReference type="PANTHER" id="PTHR43479">
    <property type="entry name" value="ACREF/ENVCD OPERON REPRESSOR-RELATED"/>
    <property type="match status" value="1"/>
</dbReference>